<reference evidence="2" key="1">
    <citation type="submission" date="2020-09" db="EMBL/GenBank/DDBJ databases">
        <title>Bacillus faecalis sp. nov., a moderately halophilic bacterium isolated from cow faeces.</title>
        <authorList>
            <person name="Jiang L."/>
            <person name="Lee J."/>
        </authorList>
    </citation>
    <scope>NUCLEOTIDE SEQUENCE</scope>
    <source>
        <strain evidence="2">AGMB 02131</strain>
    </source>
</reference>
<dbReference type="CDD" id="cd04301">
    <property type="entry name" value="NAT_SF"/>
    <property type="match status" value="1"/>
</dbReference>
<dbReference type="Pfam" id="PF00583">
    <property type="entry name" value="Acetyltransf_1"/>
    <property type="match status" value="1"/>
</dbReference>
<proteinExistence type="predicted"/>
<comment type="caution">
    <text evidence="2">The sequence shown here is derived from an EMBL/GenBank/DDBJ whole genome shotgun (WGS) entry which is preliminary data.</text>
</comment>
<name>A0A927HDX1_9BACI</name>
<evidence type="ECO:0000259" key="1">
    <source>
        <dbReference type="PROSITE" id="PS51186"/>
    </source>
</evidence>
<sequence>MTMNYKAHISNNEEEASYIRKKLIEFNTNFIPKDDYERITITLKDEQGHIVGGLLAVIEWQSLHIDVLWVDNSLRGEGQGKKLVSIAEKIASEKGCTLIKLDTFSFQALEFYQKLGYEVFGELKDFPAGHTQYYLYKRVEPVL</sequence>
<evidence type="ECO:0000313" key="3">
    <source>
        <dbReference type="Proteomes" id="UP000602076"/>
    </source>
</evidence>
<dbReference type="PROSITE" id="PS51186">
    <property type="entry name" value="GNAT"/>
    <property type="match status" value="1"/>
</dbReference>
<dbReference type="InterPro" id="IPR016181">
    <property type="entry name" value="Acyl_CoA_acyltransferase"/>
</dbReference>
<feature type="domain" description="N-acetyltransferase" evidence="1">
    <location>
        <begin position="1"/>
        <end position="140"/>
    </location>
</feature>
<dbReference type="AlphaFoldDB" id="A0A927HDX1"/>
<dbReference type="EMBL" id="JACXSI010000047">
    <property type="protein sequence ID" value="MBD3109913.1"/>
    <property type="molecule type" value="Genomic_DNA"/>
</dbReference>
<accession>A0A927HDX1</accession>
<evidence type="ECO:0000313" key="2">
    <source>
        <dbReference type="EMBL" id="MBD3109913.1"/>
    </source>
</evidence>
<gene>
    <name evidence="2" type="ORF">IEO70_16360</name>
</gene>
<dbReference type="Gene3D" id="3.40.630.30">
    <property type="match status" value="1"/>
</dbReference>
<protein>
    <submittedName>
        <fullName evidence="2">GNAT family N-acetyltransferase</fullName>
    </submittedName>
</protein>
<dbReference type="InterPro" id="IPR000182">
    <property type="entry name" value="GNAT_dom"/>
</dbReference>
<dbReference type="Proteomes" id="UP000602076">
    <property type="component" value="Unassembled WGS sequence"/>
</dbReference>
<keyword evidence="3" id="KW-1185">Reference proteome</keyword>
<dbReference type="GO" id="GO:0016747">
    <property type="term" value="F:acyltransferase activity, transferring groups other than amino-acyl groups"/>
    <property type="evidence" value="ECO:0007669"/>
    <property type="project" value="InterPro"/>
</dbReference>
<organism evidence="2 3">
    <name type="scientific">Peribacillus faecalis</name>
    <dbReference type="NCBI Taxonomy" id="2772559"/>
    <lineage>
        <taxon>Bacteria</taxon>
        <taxon>Bacillati</taxon>
        <taxon>Bacillota</taxon>
        <taxon>Bacilli</taxon>
        <taxon>Bacillales</taxon>
        <taxon>Bacillaceae</taxon>
        <taxon>Peribacillus</taxon>
    </lineage>
</organism>
<dbReference type="SUPFAM" id="SSF55729">
    <property type="entry name" value="Acyl-CoA N-acyltransferases (Nat)"/>
    <property type="match status" value="1"/>
</dbReference>